<dbReference type="EMBL" id="JARKIE010000355">
    <property type="protein sequence ID" value="KAJ7651861.1"/>
    <property type="molecule type" value="Genomic_DNA"/>
</dbReference>
<reference evidence="2" key="1">
    <citation type="submission" date="2023-03" db="EMBL/GenBank/DDBJ databases">
        <title>Massive genome expansion in bonnet fungi (Mycena s.s.) driven by repeated elements and novel gene families across ecological guilds.</title>
        <authorList>
            <consortium name="Lawrence Berkeley National Laboratory"/>
            <person name="Harder C.B."/>
            <person name="Miyauchi S."/>
            <person name="Viragh M."/>
            <person name="Kuo A."/>
            <person name="Thoen E."/>
            <person name="Andreopoulos B."/>
            <person name="Lu D."/>
            <person name="Skrede I."/>
            <person name="Drula E."/>
            <person name="Henrissat B."/>
            <person name="Morin E."/>
            <person name="Kohler A."/>
            <person name="Barry K."/>
            <person name="LaButti K."/>
            <person name="Morin E."/>
            <person name="Salamov A."/>
            <person name="Lipzen A."/>
            <person name="Mereny Z."/>
            <person name="Hegedus B."/>
            <person name="Baldrian P."/>
            <person name="Stursova M."/>
            <person name="Weitz H."/>
            <person name="Taylor A."/>
            <person name="Grigoriev I.V."/>
            <person name="Nagy L.G."/>
            <person name="Martin F."/>
            <person name="Kauserud H."/>
        </authorList>
    </citation>
    <scope>NUCLEOTIDE SEQUENCE</scope>
    <source>
        <strain evidence="2">CBHHK067</strain>
    </source>
</reference>
<keyword evidence="3" id="KW-1185">Reference proteome</keyword>
<evidence type="ECO:0000259" key="1">
    <source>
        <dbReference type="Pfam" id="PF20722"/>
    </source>
</evidence>
<feature type="non-terminal residue" evidence="2">
    <location>
        <position position="1"/>
    </location>
</feature>
<dbReference type="Proteomes" id="UP001221757">
    <property type="component" value="Unassembled WGS sequence"/>
</dbReference>
<accession>A0AAD7CLI6</accession>
<sequence length="335" mass="37180">QARRGKNGPIDNWWIPKLEFLQSVVSSIRANGVPLQWSADITEHSHITFIKEPVSHTNNQRYEPQICRYLDRHDKVDLFDLATHIEGAGVELRDEDDLDESGDEEDDGPILVSTTLTLLEHAQPPARLVGGSRRLVNYYTRAKRLLAGQIPKAPTPFRTFTSTQENVAIHLTRDPVGPQLSVDDASKTFHLPDLRVALLAYIHRIRIGGDLPLVLEAHTVNASPPDATWKFGRGDGVIVNTDPDYIWPRSGLQGHTVGYLRMIMRAVPQGSDPPPGTAGFLAYVQRFDVVSRGDGPCLDPGTGMYRLKRARRADGTIMGDILPLDHLRAHVALPP</sequence>
<comment type="caution">
    <text evidence="2">The sequence shown here is derived from an EMBL/GenBank/DDBJ whole genome shotgun (WGS) entry which is preliminary data.</text>
</comment>
<name>A0AAD7CLI6_MYCRO</name>
<feature type="domain" description="DUF6830" evidence="1">
    <location>
        <begin position="214"/>
        <end position="257"/>
    </location>
</feature>
<proteinExistence type="predicted"/>
<evidence type="ECO:0000313" key="3">
    <source>
        <dbReference type="Proteomes" id="UP001221757"/>
    </source>
</evidence>
<organism evidence="2 3">
    <name type="scientific">Mycena rosella</name>
    <name type="common">Pink bonnet</name>
    <name type="synonym">Agaricus rosellus</name>
    <dbReference type="NCBI Taxonomy" id="1033263"/>
    <lineage>
        <taxon>Eukaryota</taxon>
        <taxon>Fungi</taxon>
        <taxon>Dikarya</taxon>
        <taxon>Basidiomycota</taxon>
        <taxon>Agaricomycotina</taxon>
        <taxon>Agaricomycetes</taxon>
        <taxon>Agaricomycetidae</taxon>
        <taxon>Agaricales</taxon>
        <taxon>Marasmiineae</taxon>
        <taxon>Mycenaceae</taxon>
        <taxon>Mycena</taxon>
    </lineage>
</organism>
<dbReference type="Pfam" id="PF20722">
    <property type="entry name" value="DUF6830"/>
    <property type="match status" value="2"/>
</dbReference>
<gene>
    <name evidence="2" type="ORF">B0H17DRAFT_1147535</name>
</gene>
<evidence type="ECO:0000313" key="2">
    <source>
        <dbReference type="EMBL" id="KAJ7651861.1"/>
    </source>
</evidence>
<dbReference type="InterPro" id="IPR049233">
    <property type="entry name" value="DUF6830"/>
</dbReference>
<protein>
    <recommendedName>
        <fullName evidence="1">DUF6830 domain-containing protein</fullName>
    </recommendedName>
</protein>
<feature type="domain" description="DUF6830" evidence="1">
    <location>
        <begin position="137"/>
        <end position="205"/>
    </location>
</feature>
<dbReference type="AlphaFoldDB" id="A0AAD7CLI6"/>